<feature type="transmembrane region" description="Helical" evidence="3">
    <location>
        <begin position="312"/>
        <end position="332"/>
    </location>
</feature>
<dbReference type="GO" id="GO:0044550">
    <property type="term" value="P:secondary metabolite biosynthetic process"/>
    <property type="evidence" value="ECO:0007669"/>
    <property type="project" value="TreeGrafter"/>
</dbReference>
<evidence type="ECO:0000259" key="4">
    <source>
        <dbReference type="Pfam" id="PF08541"/>
    </source>
</evidence>
<dbReference type="Pfam" id="PF08541">
    <property type="entry name" value="ACP_syn_III_C"/>
    <property type="match status" value="1"/>
</dbReference>
<dbReference type="OrthoDB" id="9815506at2"/>
<dbReference type="GO" id="GO:0006633">
    <property type="term" value="P:fatty acid biosynthetic process"/>
    <property type="evidence" value="ECO:0007669"/>
    <property type="project" value="InterPro"/>
</dbReference>
<evidence type="ECO:0000259" key="5">
    <source>
        <dbReference type="Pfam" id="PF08545"/>
    </source>
</evidence>
<keyword evidence="3" id="KW-0472">Membrane</keyword>
<keyword evidence="1" id="KW-0808">Transferase</keyword>
<evidence type="ECO:0000256" key="3">
    <source>
        <dbReference type="SAM" id="Phobius"/>
    </source>
</evidence>
<dbReference type="PANTHER" id="PTHR34069">
    <property type="entry name" value="3-OXOACYL-[ACYL-CARRIER-PROTEIN] SYNTHASE 3"/>
    <property type="match status" value="1"/>
</dbReference>
<dbReference type="CDD" id="cd00830">
    <property type="entry name" value="KAS_III"/>
    <property type="match status" value="1"/>
</dbReference>
<accession>A0A150WCN0</accession>
<evidence type="ECO:0000313" key="7">
    <source>
        <dbReference type="Proteomes" id="UP000075391"/>
    </source>
</evidence>
<name>A0A150WCN0_BDEBC</name>
<dbReference type="AlphaFoldDB" id="A0A150WCN0"/>
<dbReference type="InterPro" id="IPR013751">
    <property type="entry name" value="ACP_syn_III_N"/>
</dbReference>
<dbReference type="EMBL" id="LUKF01000019">
    <property type="protein sequence ID" value="KYG60612.1"/>
    <property type="molecule type" value="Genomic_DNA"/>
</dbReference>
<evidence type="ECO:0000256" key="1">
    <source>
        <dbReference type="ARBA" id="ARBA00022679"/>
    </source>
</evidence>
<proteinExistence type="predicted"/>
<dbReference type="GO" id="GO:0004315">
    <property type="term" value="F:3-oxoacyl-[acyl-carrier-protein] synthase activity"/>
    <property type="evidence" value="ECO:0007669"/>
    <property type="project" value="InterPro"/>
</dbReference>
<dbReference type="SUPFAM" id="SSF53901">
    <property type="entry name" value="Thiolase-like"/>
    <property type="match status" value="1"/>
</dbReference>
<keyword evidence="3" id="KW-1133">Transmembrane helix</keyword>
<dbReference type="PANTHER" id="PTHR34069:SF2">
    <property type="entry name" value="BETA-KETOACYL-[ACYL-CARRIER-PROTEIN] SYNTHASE III"/>
    <property type="match status" value="1"/>
</dbReference>
<feature type="domain" description="Beta-ketoacyl-[acyl-carrier-protein] synthase III C-terminal" evidence="4">
    <location>
        <begin position="241"/>
        <end position="330"/>
    </location>
</feature>
<dbReference type="InterPro" id="IPR016039">
    <property type="entry name" value="Thiolase-like"/>
</dbReference>
<evidence type="ECO:0000256" key="2">
    <source>
        <dbReference type="ARBA" id="ARBA00023315"/>
    </source>
</evidence>
<organism evidence="6 7">
    <name type="scientific">Bdellovibrio bacteriovorus</name>
    <dbReference type="NCBI Taxonomy" id="959"/>
    <lineage>
        <taxon>Bacteria</taxon>
        <taxon>Pseudomonadati</taxon>
        <taxon>Bdellovibrionota</taxon>
        <taxon>Bdellovibrionia</taxon>
        <taxon>Bdellovibrionales</taxon>
        <taxon>Pseudobdellovibrionaceae</taxon>
        <taxon>Bdellovibrio</taxon>
    </lineage>
</organism>
<keyword evidence="2" id="KW-0012">Acyltransferase</keyword>
<feature type="domain" description="Beta-ketoacyl-[acyl-carrier-protein] synthase III N-terminal" evidence="5">
    <location>
        <begin position="110"/>
        <end position="189"/>
    </location>
</feature>
<evidence type="ECO:0000313" key="6">
    <source>
        <dbReference type="EMBL" id="KYG60612.1"/>
    </source>
</evidence>
<reference evidence="6 7" key="1">
    <citation type="submission" date="2016-03" db="EMBL/GenBank/DDBJ databases">
        <authorList>
            <person name="Ploux O."/>
        </authorList>
    </citation>
    <scope>NUCLEOTIDE SEQUENCE [LARGE SCALE GENOMIC DNA]</scope>
    <source>
        <strain evidence="6 7">BER2</strain>
    </source>
</reference>
<dbReference type="RefSeq" id="WP_063244888.1">
    <property type="nucleotide sequence ID" value="NZ_LUKF01000019.1"/>
</dbReference>
<dbReference type="InterPro" id="IPR013747">
    <property type="entry name" value="ACP_syn_III_C"/>
</dbReference>
<keyword evidence="3" id="KW-0812">Transmembrane</keyword>
<dbReference type="Gene3D" id="3.40.47.10">
    <property type="match status" value="1"/>
</dbReference>
<protein>
    <submittedName>
        <fullName evidence="6">3-ketoacyl-ACP synthase</fullName>
    </submittedName>
</protein>
<dbReference type="Proteomes" id="UP000075391">
    <property type="component" value="Unassembled WGS sequence"/>
</dbReference>
<dbReference type="Pfam" id="PF08545">
    <property type="entry name" value="ACP_syn_III"/>
    <property type="match status" value="1"/>
</dbReference>
<gene>
    <name evidence="6" type="ORF">AZI85_11435</name>
</gene>
<sequence length="334" mass="37156">MSKRTATIVGTGMYAPERVITNQYFNDLYKKDIGTFLSESRNIRERRWMEKDQRTSDLIIPAAEEAMKNAGITAKDLDLIIVSTDTPDYLSPSTASVVAYRMGAVNSGTYDINTACAGFVVGCDIASKYIAADEKYKNVLVVGAYGMSKYLNFDDYKIASLFADGAGAVVIQPAKDTRGFIDSQMYTDGQYHDYMGIYAGGTAQPVTHEVVENKGHLLAFPKRIPPETNGIHWPRLTNMLLDRQRMKPEDIKHFFITQFNVQSIYETMDKLNLSRERAHYVMDRFGYTGSASIGMALADAARQKKMKKGDMVFMLGSGGGMSMAALALEWGYDT</sequence>
<comment type="caution">
    <text evidence="6">The sequence shown here is derived from an EMBL/GenBank/DDBJ whole genome shotgun (WGS) entry which is preliminary data.</text>
</comment>